<dbReference type="SUPFAM" id="SSF48452">
    <property type="entry name" value="TPR-like"/>
    <property type="match status" value="1"/>
</dbReference>
<sequence length="222" mass="24253">MATHLDLQEQEQLDQLKHFWKQYGNLITWTLILALGAFAAWNGWQQWQRKQAVEASALFDEVERAAQAGDADRAQRAFADIKERYPRTAYAAQAGLLAASTLQAKAKDEAGRAALQWVAEQAKQEEYKALARLRLAGLLIDSGSHDEALKLLENMPPAFEGLAADRRGDALMAKGDKAGAQAQYEKAYKAIPESQDLRQLVLAKLTALGAPPAPEAAASAAR</sequence>
<evidence type="ECO:0000259" key="10">
    <source>
        <dbReference type="Pfam" id="PF09976"/>
    </source>
</evidence>
<evidence type="ECO:0000256" key="7">
    <source>
        <dbReference type="ARBA" id="ARBA00024197"/>
    </source>
</evidence>
<evidence type="ECO:0000256" key="3">
    <source>
        <dbReference type="ARBA" id="ARBA00022692"/>
    </source>
</evidence>
<gene>
    <name evidence="11" type="ORF">OMP39_08650</name>
</gene>
<dbReference type="RefSeq" id="WP_264891350.1">
    <property type="nucleotide sequence ID" value="NZ_CP110257.1"/>
</dbReference>
<reference evidence="11" key="1">
    <citation type="submission" date="2022-10" db="EMBL/GenBank/DDBJ databases">
        <title>Complete genome sequence of Schlegelella aquatica LMG 23380.</title>
        <authorList>
            <person name="Musilova J."/>
            <person name="Kourilova X."/>
            <person name="Bezdicek M."/>
            <person name="Hermankova K."/>
            <person name="Obruca S."/>
            <person name="Sedlar K."/>
        </authorList>
    </citation>
    <scope>NUCLEOTIDE SEQUENCE</scope>
    <source>
        <strain evidence="11">LMG 23380</strain>
    </source>
</reference>
<feature type="transmembrane region" description="Helical" evidence="9">
    <location>
        <begin position="26"/>
        <end position="44"/>
    </location>
</feature>
<feature type="domain" description="Ancillary SecYEG translocon subunit/Cell division coordinator CpoB TPR" evidence="10">
    <location>
        <begin position="17"/>
        <end position="209"/>
    </location>
</feature>
<name>A0ABY6MQA3_9BURK</name>
<evidence type="ECO:0000256" key="8">
    <source>
        <dbReference type="ARBA" id="ARBA00024235"/>
    </source>
</evidence>
<keyword evidence="5 9" id="KW-0472">Membrane</keyword>
<keyword evidence="2" id="KW-1003">Cell membrane</keyword>
<keyword evidence="6" id="KW-0143">Chaperone</keyword>
<accession>A0ABY6MQA3</accession>
<dbReference type="EMBL" id="CP110257">
    <property type="protein sequence ID" value="UZD53767.1"/>
    <property type="molecule type" value="Genomic_DNA"/>
</dbReference>
<organism evidence="11 12">
    <name type="scientific">Caldimonas aquatica</name>
    <dbReference type="NCBI Taxonomy" id="376175"/>
    <lineage>
        <taxon>Bacteria</taxon>
        <taxon>Pseudomonadati</taxon>
        <taxon>Pseudomonadota</taxon>
        <taxon>Betaproteobacteria</taxon>
        <taxon>Burkholderiales</taxon>
        <taxon>Sphaerotilaceae</taxon>
        <taxon>Caldimonas</taxon>
    </lineage>
</organism>
<dbReference type="InterPro" id="IPR018704">
    <property type="entry name" value="SecYEG/CpoB_TPR"/>
</dbReference>
<evidence type="ECO:0000313" key="12">
    <source>
        <dbReference type="Proteomes" id="UP001163266"/>
    </source>
</evidence>
<evidence type="ECO:0000256" key="5">
    <source>
        <dbReference type="ARBA" id="ARBA00023136"/>
    </source>
</evidence>
<keyword evidence="12" id="KW-1185">Reference proteome</keyword>
<dbReference type="PANTHER" id="PTHR38035">
    <property type="entry name" value="UPF0070 PROTEIN YFGM"/>
    <property type="match status" value="1"/>
</dbReference>
<keyword evidence="3 9" id="KW-0812">Transmembrane</keyword>
<dbReference type="Pfam" id="PF09976">
    <property type="entry name" value="TPR_21"/>
    <property type="match status" value="1"/>
</dbReference>
<comment type="subcellular location">
    <subcellularLocation>
        <location evidence="1">Cell membrane</location>
        <topology evidence="1">Single-pass type II membrane protein</topology>
    </subcellularLocation>
</comment>
<evidence type="ECO:0000256" key="1">
    <source>
        <dbReference type="ARBA" id="ARBA00004401"/>
    </source>
</evidence>
<comment type="similarity">
    <text evidence="7">Belongs to the YfgM family.</text>
</comment>
<keyword evidence="4 9" id="KW-1133">Transmembrane helix</keyword>
<proteinExistence type="inferred from homology"/>
<dbReference type="PANTHER" id="PTHR38035:SF1">
    <property type="entry name" value="ANCILLARY SECYEG TRANSLOCON SUBUNIT"/>
    <property type="match status" value="1"/>
</dbReference>
<evidence type="ECO:0000256" key="9">
    <source>
        <dbReference type="SAM" id="Phobius"/>
    </source>
</evidence>
<evidence type="ECO:0000256" key="2">
    <source>
        <dbReference type="ARBA" id="ARBA00022475"/>
    </source>
</evidence>
<dbReference type="InterPro" id="IPR011990">
    <property type="entry name" value="TPR-like_helical_dom_sf"/>
</dbReference>
<evidence type="ECO:0000256" key="4">
    <source>
        <dbReference type="ARBA" id="ARBA00022989"/>
    </source>
</evidence>
<protein>
    <recommendedName>
        <fullName evidence="8">Ancillary SecYEG translocon subunit</fullName>
    </recommendedName>
</protein>
<dbReference type="Proteomes" id="UP001163266">
    <property type="component" value="Chromosome"/>
</dbReference>
<evidence type="ECO:0000313" key="11">
    <source>
        <dbReference type="EMBL" id="UZD53767.1"/>
    </source>
</evidence>
<dbReference type="InterPro" id="IPR026039">
    <property type="entry name" value="YfgM"/>
</dbReference>
<dbReference type="Gene3D" id="1.25.40.10">
    <property type="entry name" value="Tetratricopeptide repeat domain"/>
    <property type="match status" value="1"/>
</dbReference>
<evidence type="ECO:0000256" key="6">
    <source>
        <dbReference type="ARBA" id="ARBA00023186"/>
    </source>
</evidence>
<dbReference type="PIRSF" id="PIRSF006170">
    <property type="entry name" value="YfgM"/>
    <property type="match status" value="1"/>
</dbReference>